<proteinExistence type="predicted"/>
<dbReference type="EMBL" id="QWET01000036">
    <property type="protein sequence ID" value="RIH62801.1"/>
    <property type="molecule type" value="Genomic_DNA"/>
</dbReference>
<keyword evidence="1 3" id="KW-0378">Hydrolase</keyword>
<evidence type="ECO:0000313" key="3">
    <source>
        <dbReference type="EMBL" id="RIH62801.1"/>
    </source>
</evidence>
<dbReference type="PROSITE" id="PS50263">
    <property type="entry name" value="CN_HYDROLASE"/>
    <property type="match status" value="1"/>
</dbReference>
<dbReference type="InterPro" id="IPR003010">
    <property type="entry name" value="C-N_Hydrolase"/>
</dbReference>
<feature type="domain" description="CN hydrolase" evidence="2">
    <location>
        <begin position="30"/>
        <end position="339"/>
    </location>
</feature>
<dbReference type="AlphaFoldDB" id="A0A399CWL1"/>
<dbReference type="GO" id="GO:0016811">
    <property type="term" value="F:hydrolase activity, acting on carbon-nitrogen (but not peptide) bonds, in linear amides"/>
    <property type="evidence" value="ECO:0007669"/>
    <property type="project" value="TreeGrafter"/>
</dbReference>
<evidence type="ECO:0000313" key="4">
    <source>
        <dbReference type="Proteomes" id="UP000266441"/>
    </source>
</evidence>
<comment type="caution">
    <text evidence="3">The sequence shown here is derived from an EMBL/GenBank/DDBJ whole genome shotgun (WGS) entry which is preliminary data.</text>
</comment>
<reference evidence="3 4" key="1">
    <citation type="journal article" date="2015" name="Int. J. Syst. Evol. Microbiol.">
        <title>Mariniphaga sediminis sp. nov., isolated from coastal sediment.</title>
        <authorList>
            <person name="Wang F.Q."/>
            <person name="Shen Q.Y."/>
            <person name="Chen G.J."/>
            <person name="Du Z.J."/>
        </authorList>
    </citation>
    <scope>NUCLEOTIDE SEQUENCE [LARGE SCALE GENOMIC DNA]</scope>
    <source>
        <strain evidence="3 4">SY21</strain>
    </source>
</reference>
<gene>
    <name evidence="3" type="ORF">D1164_22980</name>
</gene>
<keyword evidence="4" id="KW-1185">Reference proteome</keyword>
<dbReference type="Gene3D" id="3.60.110.10">
    <property type="entry name" value="Carbon-nitrogen hydrolase"/>
    <property type="match status" value="1"/>
</dbReference>
<sequence>MNRIRCFEYWFIAIFIIGFVANDAKAANYVTVATIGNRLTEVDQSQGMQKGVEQVIGFWQAKLEQVLPDKPDLIVLPELCDRPAGLTKEKLDEYYGVRKKQVLDFFASVAKENHCYIIFGTKWEAEDGVWRNSSILLDRKGKVAGVYHKNFPTIWEIESGIVPGKEATVFECDFGTVACAICYDLNFTELCESYAAQKPDILAFSSMYHGGLMQEYWAYQCRSFFVGATGFRDVPSEIRNPLGEVVGSNTNYFDFTVATINLDCKLVHLDYNMDKLTKLKEKYGSKVIITDPGRLGSVLVSSEHENISAEEMIKEFGIELLDDYFERSRVFREQRFINN</sequence>
<accession>A0A399CWL1</accession>
<evidence type="ECO:0000259" key="2">
    <source>
        <dbReference type="PROSITE" id="PS50263"/>
    </source>
</evidence>
<dbReference type="SUPFAM" id="SSF56317">
    <property type="entry name" value="Carbon-nitrogen hydrolase"/>
    <property type="match status" value="1"/>
</dbReference>
<dbReference type="OrthoDB" id="9811121at2"/>
<dbReference type="Pfam" id="PF00795">
    <property type="entry name" value="CN_hydrolase"/>
    <property type="match status" value="1"/>
</dbReference>
<dbReference type="InterPro" id="IPR050345">
    <property type="entry name" value="Aliph_Amidase/BUP"/>
</dbReference>
<dbReference type="PANTHER" id="PTHR43674">
    <property type="entry name" value="NITRILASE C965.09-RELATED"/>
    <property type="match status" value="1"/>
</dbReference>
<evidence type="ECO:0000256" key="1">
    <source>
        <dbReference type="ARBA" id="ARBA00022801"/>
    </source>
</evidence>
<dbReference type="PANTHER" id="PTHR43674:SF16">
    <property type="entry name" value="CARBON-NITROGEN FAMILY, PUTATIVE (AFU_ORTHOLOGUE AFUA_5G02350)-RELATED"/>
    <property type="match status" value="1"/>
</dbReference>
<dbReference type="InterPro" id="IPR036526">
    <property type="entry name" value="C-N_Hydrolase_sf"/>
</dbReference>
<name>A0A399CWL1_9BACT</name>
<organism evidence="3 4">
    <name type="scientific">Mariniphaga sediminis</name>
    <dbReference type="NCBI Taxonomy" id="1628158"/>
    <lineage>
        <taxon>Bacteria</taxon>
        <taxon>Pseudomonadati</taxon>
        <taxon>Bacteroidota</taxon>
        <taxon>Bacteroidia</taxon>
        <taxon>Marinilabiliales</taxon>
        <taxon>Prolixibacteraceae</taxon>
        <taxon>Mariniphaga</taxon>
    </lineage>
</organism>
<dbReference type="CDD" id="cd07197">
    <property type="entry name" value="nitrilase"/>
    <property type="match status" value="1"/>
</dbReference>
<protein>
    <submittedName>
        <fullName evidence="3">Carbon-nitrogen hydrolase family protein</fullName>
    </submittedName>
</protein>
<dbReference type="RefSeq" id="WP_119352254.1">
    <property type="nucleotide sequence ID" value="NZ_QWET01000036.1"/>
</dbReference>
<dbReference type="Proteomes" id="UP000266441">
    <property type="component" value="Unassembled WGS sequence"/>
</dbReference>